<sequence>MSFTGAEIVGMNEFVRNLEAKLGEARVNRIVNKTLKEIGEESAQELQAIGQNFVDPDMIATSRVSREYDVPSVKVGWSGGRWQVVHLNEFGFNHTGGKFVKQSAFGVMQGFVKSQEGTYQQKLRTKLGELTK</sequence>
<evidence type="ECO:0000313" key="1">
    <source>
        <dbReference type="EMBL" id="GFH42737.1"/>
    </source>
</evidence>
<organism evidence="1 2">
    <name type="scientific">Pseudolactococcus hodotermopsidis</name>
    <dbReference type="NCBI Taxonomy" id="2709157"/>
    <lineage>
        <taxon>Bacteria</taxon>
        <taxon>Bacillati</taxon>
        <taxon>Bacillota</taxon>
        <taxon>Bacilli</taxon>
        <taxon>Lactobacillales</taxon>
        <taxon>Streptococcaceae</taxon>
        <taxon>Pseudolactococcus</taxon>
    </lineage>
</organism>
<comment type="caution">
    <text evidence="1">The sequence shown here is derived from an EMBL/GenBank/DDBJ whole genome shotgun (WGS) entry which is preliminary data.</text>
</comment>
<dbReference type="RefSeq" id="WP_172209036.1">
    <property type="nucleotide sequence ID" value="NZ_BLLI01000037.1"/>
</dbReference>
<accession>A0A6A0BFX2</accession>
<evidence type="ECO:0008006" key="3">
    <source>
        <dbReference type="Google" id="ProtNLM"/>
    </source>
</evidence>
<keyword evidence="2" id="KW-1185">Reference proteome</keyword>
<evidence type="ECO:0000313" key="2">
    <source>
        <dbReference type="Proteomes" id="UP000480303"/>
    </source>
</evidence>
<proteinExistence type="predicted"/>
<gene>
    <name evidence="1" type="ORF">Hs30E_12880</name>
</gene>
<protein>
    <recommendedName>
        <fullName evidence="3">Phage protein</fullName>
    </recommendedName>
</protein>
<reference evidence="1 2" key="1">
    <citation type="submission" date="2020-02" db="EMBL/GenBank/DDBJ databases">
        <title>Draft genome sequence of Lactococcus sp. Hs30E4-3.</title>
        <authorList>
            <person name="Noda S."/>
            <person name="Yuki M."/>
            <person name="Ohkuma M."/>
        </authorList>
    </citation>
    <scope>NUCLEOTIDE SEQUENCE [LARGE SCALE GENOMIC DNA]</scope>
    <source>
        <strain evidence="1 2">Hs30E4-3</strain>
    </source>
</reference>
<dbReference type="AlphaFoldDB" id="A0A6A0BFX2"/>
<dbReference type="EMBL" id="BLLI01000037">
    <property type="protein sequence ID" value="GFH42737.1"/>
    <property type="molecule type" value="Genomic_DNA"/>
</dbReference>
<dbReference type="Proteomes" id="UP000480303">
    <property type="component" value="Unassembled WGS sequence"/>
</dbReference>
<name>A0A6A0BFX2_9LACT</name>